<accession>A0A401Q7K2</accession>
<name>A0A401Q7K2_SCYTO</name>
<organism evidence="2 3">
    <name type="scientific">Scyliorhinus torazame</name>
    <name type="common">Cloudy catshark</name>
    <name type="synonym">Catulus torazame</name>
    <dbReference type="NCBI Taxonomy" id="75743"/>
    <lineage>
        <taxon>Eukaryota</taxon>
        <taxon>Metazoa</taxon>
        <taxon>Chordata</taxon>
        <taxon>Craniata</taxon>
        <taxon>Vertebrata</taxon>
        <taxon>Chondrichthyes</taxon>
        <taxon>Elasmobranchii</taxon>
        <taxon>Galeomorphii</taxon>
        <taxon>Galeoidea</taxon>
        <taxon>Carcharhiniformes</taxon>
        <taxon>Scyliorhinidae</taxon>
        <taxon>Scyliorhinus</taxon>
    </lineage>
</organism>
<dbReference type="Proteomes" id="UP000288216">
    <property type="component" value="Unassembled WGS sequence"/>
</dbReference>
<dbReference type="InterPro" id="IPR001156">
    <property type="entry name" value="Transferrin-like_dom"/>
</dbReference>
<dbReference type="GO" id="GO:0055037">
    <property type="term" value="C:recycling endosome"/>
    <property type="evidence" value="ECO:0007669"/>
    <property type="project" value="TreeGrafter"/>
</dbReference>
<dbReference type="GO" id="GO:0005769">
    <property type="term" value="C:early endosome"/>
    <property type="evidence" value="ECO:0007669"/>
    <property type="project" value="TreeGrafter"/>
</dbReference>
<protein>
    <recommendedName>
        <fullName evidence="1">Transferrin-like domain-containing protein</fullName>
    </recommendedName>
</protein>
<dbReference type="SUPFAM" id="SSF53850">
    <property type="entry name" value="Periplasmic binding protein-like II"/>
    <property type="match status" value="1"/>
</dbReference>
<proteinExistence type="predicted"/>
<evidence type="ECO:0000313" key="3">
    <source>
        <dbReference type="Proteomes" id="UP000288216"/>
    </source>
</evidence>
<dbReference type="GO" id="GO:0006826">
    <property type="term" value="P:iron ion transport"/>
    <property type="evidence" value="ECO:0007669"/>
    <property type="project" value="TreeGrafter"/>
</dbReference>
<gene>
    <name evidence="2" type="ORF">scyTo_0021823</name>
</gene>
<comment type="caution">
    <text evidence="2">The sequence shown here is derived from an EMBL/GenBank/DDBJ whole genome shotgun (WGS) entry which is preliminary data.</text>
</comment>
<keyword evidence="3" id="KW-1185">Reference proteome</keyword>
<dbReference type="EMBL" id="BFAA01020137">
    <property type="protein sequence ID" value="GCB81350.1"/>
    <property type="molecule type" value="Genomic_DNA"/>
</dbReference>
<dbReference type="AlphaFoldDB" id="A0A401Q7K2"/>
<dbReference type="PANTHER" id="PTHR11485">
    <property type="entry name" value="TRANSFERRIN"/>
    <property type="match status" value="1"/>
</dbReference>
<dbReference type="GO" id="GO:0005615">
    <property type="term" value="C:extracellular space"/>
    <property type="evidence" value="ECO:0007669"/>
    <property type="project" value="TreeGrafter"/>
</dbReference>
<reference evidence="2 3" key="1">
    <citation type="journal article" date="2018" name="Nat. Ecol. Evol.">
        <title>Shark genomes provide insights into elasmobranch evolution and the origin of vertebrates.</title>
        <authorList>
            <person name="Hara Y"/>
            <person name="Yamaguchi K"/>
            <person name="Onimaru K"/>
            <person name="Kadota M"/>
            <person name="Koyanagi M"/>
            <person name="Keeley SD"/>
            <person name="Tatsumi K"/>
            <person name="Tanaka K"/>
            <person name="Motone F"/>
            <person name="Kageyama Y"/>
            <person name="Nozu R"/>
            <person name="Adachi N"/>
            <person name="Nishimura O"/>
            <person name="Nakagawa R"/>
            <person name="Tanegashima C"/>
            <person name="Kiyatake I"/>
            <person name="Matsumoto R"/>
            <person name="Murakumo K"/>
            <person name="Nishida K"/>
            <person name="Terakita A"/>
            <person name="Kuratani S"/>
            <person name="Sato K"/>
            <person name="Hyodo S Kuraku.S."/>
        </authorList>
    </citation>
    <scope>NUCLEOTIDE SEQUENCE [LARGE SCALE GENOMIC DNA]</scope>
</reference>
<dbReference type="Pfam" id="PF00405">
    <property type="entry name" value="Transferrin"/>
    <property type="match status" value="1"/>
</dbReference>
<feature type="domain" description="Transferrin-like" evidence="1">
    <location>
        <begin position="1"/>
        <end position="119"/>
    </location>
</feature>
<evidence type="ECO:0000313" key="2">
    <source>
        <dbReference type="EMBL" id="GCB81350.1"/>
    </source>
</evidence>
<dbReference type="GO" id="GO:0005886">
    <property type="term" value="C:plasma membrane"/>
    <property type="evidence" value="ECO:0007669"/>
    <property type="project" value="TreeGrafter"/>
</dbReference>
<evidence type="ECO:0000259" key="1">
    <source>
        <dbReference type="PROSITE" id="PS51408"/>
    </source>
</evidence>
<dbReference type="OrthoDB" id="5914301at2759"/>
<dbReference type="STRING" id="75743.A0A401Q7K2"/>
<dbReference type="PROSITE" id="PS51408">
    <property type="entry name" value="TRANSFERRIN_LIKE_4"/>
    <property type="match status" value="1"/>
</dbReference>
<dbReference type="Gene3D" id="3.40.190.10">
    <property type="entry name" value="Periplasmic binding protein-like II"/>
    <property type="match status" value="1"/>
</dbReference>
<feature type="non-terminal residue" evidence="2">
    <location>
        <position position="1"/>
    </location>
</feature>
<sequence length="144" mass="16305">LGKSEWANGWSPDDFELLCPGGERAPVTEWEKCNLGLIPPNIVMTRSVIATKIYDFLMKSQEHFGVSSDSEFQLFQSHDYGERDLLFKDSTKCLTHATHLNYMDILGDEFFDLAQSVFSCTDSGNPLCFVTIWKCVKHGTTDKI</sequence>
<dbReference type="OMA" id="CLTHATH"/>
<dbReference type="PRINTS" id="PR00422">
    <property type="entry name" value="TRANSFERRIN"/>
</dbReference>
<dbReference type="PANTHER" id="PTHR11485:SF28">
    <property type="entry name" value="OVOTRANSFERRIN"/>
    <property type="match status" value="1"/>
</dbReference>